<dbReference type="EMBL" id="RYFG02000100">
    <property type="protein sequence ID" value="TRW94247.1"/>
    <property type="molecule type" value="Genomic_DNA"/>
</dbReference>
<reference evidence="1 2" key="1">
    <citation type="journal article" date="2019" name="Antonie Van Leeuwenhoek">
        <title>Description of 'Ca. Methylobacter oryzae' KRF1, a novel species from the environmentally important Methylobacter clade 2.</title>
        <authorList>
            <person name="Khatri K."/>
            <person name="Mohite J.A."/>
            <person name="Pandit P.S."/>
            <person name="Bahulikar R."/>
            <person name="Rahalkar M.C."/>
        </authorList>
    </citation>
    <scope>NUCLEOTIDE SEQUENCE [LARGE SCALE GENOMIC DNA]</scope>
    <source>
        <strain evidence="1 2">KRF1</strain>
    </source>
</reference>
<proteinExistence type="predicted"/>
<accession>A0ABY3C9E2</accession>
<comment type="caution">
    <text evidence="1">The sequence shown here is derived from an EMBL/GenBank/DDBJ whole genome shotgun (WGS) entry which is preliminary data.</text>
</comment>
<keyword evidence="2" id="KW-1185">Reference proteome</keyword>
<dbReference type="RefSeq" id="WP_127029057.1">
    <property type="nucleotide sequence ID" value="NZ_RYFG02000100.1"/>
</dbReference>
<sequence>MNLVTELPKFSQVEIVSGPADGFYLKSVANGDILNKPFESIKAAVQYSVGAFLIVKFAPGQIRD</sequence>
<organism evidence="1 2">
    <name type="scientific">Candidatus Methylobacter oryzae</name>
    <dbReference type="NCBI Taxonomy" id="2497749"/>
    <lineage>
        <taxon>Bacteria</taxon>
        <taxon>Pseudomonadati</taxon>
        <taxon>Pseudomonadota</taxon>
        <taxon>Gammaproteobacteria</taxon>
        <taxon>Methylococcales</taxon>
        <taxon>Methylococcaceae</taxon>
        <taxon>Methylobacter</taxon>
    </lineage>
</organism>
<protein>
    <submittedName>
        <fullName evidence="1">Uncharacterized protein</fullName>
    </submittedName>
</protein>
<dbReference type="Proteomes" id="UP000733744">
    <property type="component" value="Unassembled WGS sequence"/>
</dbReference>
<evidence type="ECO:0000313" key="1">
    <source>
        <dbReference type="EMBL" id="TRW94247.1"/>
    </source>
</evidence>
<evidence type="ECO:0000313" key="2">
    <source>
        <dbReference type="Proteomes" id="UP000733744"/>
    </source>
</evidence>
<name>A0ABY3C9E2_9GAMM</name>
<gene>
    <name evidence="1" type="ORF">EKO24_012415</name>
</gene>